<dbReference type="Proteomes" id="UP001227268">
    <property type="component" value="Unassembled WGS sequence"/>
</dbReference>
<organism evidence="1 2">
    <name type="scientific">Naganishia friedmannii</name>
    <dbReference type="NCBI Taxonomy" id="89922"/>
    <lineage>
        <taxon>Eukaryota</taxon>
        <taxon>Fungi</taxon>
        <taxon>Dikarya</taxon>
        <taxon>Basidiomycota</taxon>
        <taxon>Agaricomycotina</taxon>
        <taxon>Tremellomycetes</taxon>
        <taxon>Filobasidiales</taxon>
        <taxon>Filobasidiaceae</taxon>
        <taxon>Naganishia</taxon>
    </lineage>
</organism>
<evidence type="ECO:0000313" key="1">
    <source>
        <dbReference type="EMBL" id="KAJ9106315.1"/>
    </source>
</evidence>
<reference evidence="1" key="1">
    <citation type="submission" date="2023-04" db="EMBL/GenBank/DDBJ databases">
        <title>Draft Genome sequencing of Naganishia species isolated from polar environments using Oxford Nanopore Technology.</title>
        <authorList>
            <person name="Leo P."/>
            <person name="Venkateswaran K."/>
        </authorList>
    </citation>
    <scope>NUCLEOTIDE SEQUENCE</scope>
    <source>
        <strain evidence="1">MNA-CCFEE 5423</strain>
    </source>
</reference>
<evidence type="ECO:0000313" key="2">
    <source>
        <dbReference type="Proteomes" id="UP001227268"/>
    </source>
</evidence>
<sequence>MASPNANANDAPTWASQDQDSDDQNGDPPVHKKPATTTTATTAKEVQEELDAMAASSAVGSPTSPVKHLQMDRPALAVPENEPEMEMETDELDTSTSDAAAELARTQQAAEALSDLANAAVAAMSASAPVPSISKDNVTAAHPPAELGKREGESSTPAVAVQVIKPPPPTTTKQKRRPAALLTPTRQSGPPGSKFQHQTRSPNHHPASSAAGGGGAYRSPLVPSNNTDSPASNASSSAIITGVGLGSVKTEDLQARTSGNGNAGAVGGSGSARSAFNSPFTSQPFVGTPANDTAAAGAAAGAGAGAAPMINTGTRKDVPTYHVLRKEDGEMCTRADLQAFSIPAFQDVPRKYNPATRPRLTFSELYCYTLASSKRSTKQLKEALLDLEPGAIPGKHQAGKAYRTRKRGELSKSGTAGTDSVNASPGPEGQMVDELMRDEQPVDEWMLGGGGGSTSADPTVDGYDGLRDSYAKICLLVNVGRINTTFAFYPAMRTVLRTYHSVPSLQKTLATRKSLQDAPRMKNALKAIRVANEPDELPSSLTEVLERMHAGHVPPTSVVNLIFLLGLGHETVTETFFAPGNIVDRHNLLAARATQPGGSVNENGKLHILNLFTVINIPSRERAKMFLYILYHYLESDTGHNPFADADRPGEPPLLHVLNDDEYAALGENIDEEEELDWGAEMRARRIESLKELALQKQSAMNTSGGAGALRVFNTTTATASAATSARNSIEPSSMAFPYRPNGGNESFEANSDRHSDVGTDVSSRKRKRYSPLALESTLSAATARSLRAGVVASRPLSRQVSPESVRTLPLAHEALASEAPSARGSPHDTHYDSRFPSRSQSQSRSRVSPHAGLRGPALPDQDISDYEDDVPKTVLLGRRDRNDPRAMQDDWAHGVDISGLDEETVRLLIHQVNLEFGDPPAPEPEIVWKESEKRSSSYDEQRRIMDEGGW</sequence>
<dbReference type="EMBL" id="JASBWT010000003">
    <property type="protein sequence ID" value="KAJ9106315.1"/>
    <property type="molecule type" value="Genomic_DNA"/>
</dbReference>
<proteinExistence type="predicted"/>
<gene>
    <name evidence="1" type="ORF">QFC21_001460</name>
</gene>
<comment type="caution">
    <text evidence="1">The sequence shown here is derived from an EMBL/GenBank/DDBJ whole genome shotgun (WGS) entry which is preliminary data.</text>
</comment>
<name>A0ACC2W3K6_9TREE</name>
<keyword evidence="2" id="KW-1185">Reference proteome</keyword>
<accession>A0ACC2W3K6</accession>
<protein>
    <submittedName>
        <fullName evidence="1">Uncharacterized protein</fullName>
    </submittedName>
</protein>